<dbReference type="HOGENOM" id="CLU_2672940_0_0_1"/>
<accession>A0A0C3L1Z0</accession>
<evidence type="ECO:0000313" key="1">
    <source>
        <dbReference type="EMBL" id="KIO15742.1"/>
    </source>
</evidence>
<reference evidence="2" key="2">
    <citation type="submission" date="2015-01" db="EMBL/GenBank/DDBJ databases">
        <title>Evolutionary Origins and Diversification of the Mycorrhizal Mutualists.</title>
        <authorList>
            <consortium name="DOE Joint Genome Institute"/>
            <consortium name="Mycorrhizal Genomics Consortium"/>
            <person name="Kohler A."/>
            <person name="Kuo A."/>
            <person name="Nagy L.G."/>
            <person name="Floudas D."/>
            <person name="Copeland A."/>
            <person name="Barry K.W."/>
            <person name="Cichocki N."/>
            <person name="Veneault-Fourrey C."/>
            <person name="LaButti K."/>
            <person name="Lindquist E.A."/>
            <person name="Lipzen A."/>
            <person name="Lundell T."/>
            <person name="Morin E."/>
            <person name="Murat C."/>
            <person name="Riley R."/>
            <person name="Ohm R."/>
            <person name="Sun H."/>
            <person name="Tunlid A."/>
            <person name="Henrissat B."/>
            <person name="Grigoriev I.V."/>
            <person name="Hibbett D.S."/>
            <person name="Martin F."/>
        </authorList>
    </citation>
    <scope>NUCLEOTIDE SEQUENCE [LARGE SCALE GENOMIC DNA]</scope>
    <source>
        <strain evidence="2">MUT 4182</strain>
    </source>
</reference>
<dbReference type="AlphaFoldDB" id="A0A0C3L1Z0"/>
<reference evidence="1 2" key="1">
    <citation type="submission" date="2014-04" db="EMBL/GenBank/DDBJ databases">
        <authorList>
            <consortium name="DOE Joint Genome Institute"/>
            <person name="Kuo A."/>
            <person name="Girlanda M."/>
            <person name="Perotto S."/>
            <person name="Kohler A."/>
            <person name="Nagy L.G."/>
            <person name="Floudas D."/>
            <person name="Copeland A."/>
            <person name="Barry K.W."/>
            <person name="Cichocki N."/>
            <person name="Veneault-Fourrey C."/>
            <person name="LaButti K."/>
            <person name="Lindquist E.A."/>
            <person name="Lipzen A."/>
            <person name="Lundell T."/>
            <person name="Morin E."/>
            <person name="Murat C."/>
            <person name="Sun H."/>
            <person name="Tunlid A."/>
            <person name="Henrissat B."/>
            <person name="Grigoriev I.V."/>
            <person name="Hibbett D.S."/>
            <person name="Martin F."/>
            <person name="Nordberg H.P."/>
            <person name="Cantor M.N."/>
            <person name="Hua S.X."/>
        </authorList>
    </citation>
    <scope>NUCLEOTIDE SEQUENCE [LARGE SCALE GENOMIC DNA]</scope>
    <source>
        <strain evidence="1 2">MUT 4182</strain>
    </source>
</reference>
<protein>
    <submittedName>
        <fullName evidence="1">Uncharacterized protein</fullName>
    </submittedName>
</protein>
<gene>
    <name evidence="1" type="ORF">M407DRAFT_34665</name>
</gene>
<dbReference type="Proteomes" id="UP000054248">
    <property type="component" value="Unassembled WGS sequence"/>
</dbReference>
<keyword evidence="2" id="KW-1185">Reference proteome</keyword>
<sequence>MPLKDENIMRLGPRGLLFHEVESTLLQVRTNSKGCDFASVMAFRVRPSLRGRSPALLPYRYYNFTWFSTTAELKI</sequence>
<name>A0A0C3L1Z0_9AGAM</name>
<evidence type="ECO:0000313" key="2">
    <source>
        <dbReference type="Proteomes" id="UP000054248"/>
    </source>
</evidence>
<organism evidence="1 2">
    <name type="scientific">Tulasnella calospora MUT 4182</name>
    <dbReference type="NCBI Taxonomy" id="1051891"/>
    <lineage>
        <taxon>Eukaryota</taxon>
        <taxon>Fungi</taxon>
        <taxon>Dikarya</taxon>
        <taxon>Basidiomycota</taxon>
        <taxon>Agaricomycotina</taxon>
        <taxon>Agaricomycetes</taxon>
        <taxon>Cantharellales</taxon>
        <taxon>Tulasnellaceae</taxon>
        <taxon>Tulasnella</taxon>
    </lineage>
</organism>
<dbReference type="EMBL" id="KN823842">
    <property type="protein sequence ID" value="KIO15742.1"/>
    <property type="molecule type" value="Genomic_DNA"/>
</dbReference>
<proteinExistence type="predicted"/>